<evidence type="ECO:0000313" key="11">
    <source>
        <dbReference type="RefSeq" id="XP_022640060.1"/>
    </source>
</evidence>
<dbReference type="InterPro" id="IPR011006">
    <property type="entry name" value="CheY-like_superfamily"/>
</dbReference>
<keyword evidence="3" id="KW-0804">Transcription</keyword>
<organism evidence="7 8">
    <name type="scientific">Vigna radiata var. radiata</name>
    <name type="common">Mung bean</name>
    <name type="synonym">Phaseolus aureus</name>
    <dbReference type="NCBI Taxonomy" id="3916"/>
    <lineage>
        <taxon>Eukaryota</taxon>
        <taxon>Viridiplantae</taxon>
        <taxon>Streptophyta</taxon>
        <taxon>Embryophyta</taxon>
        <taxon>Tracheophyta</taxon>
        <taxon>Spermatophyta</taxon>
        <taxon>Magnoliopsida</taxon>
        <taxon>eudicotyledons</taxon>
        <taxon>Gunneridae</taxon>
        <taxon>Pentapetalae</taxon>
        <taxon>rosids</taxon>
        <taxon>fabids</taxon>
        <taxon>Fabales</taxon>
        <taxon>Fabaceae</taxon>
        <taxon>Papilionoideae</taxon>
        <taxon>50 kb inversion clade</taxon>
        <taxon>NPAAA clade</taxon>
        <taxon>indigoferoid/millettioid clade</taxon>
        <taxon>Phaseoleae</taxon>
        <taxon>Vigna</taxon>
    </lineage>
</organism>
<sequence length="192" mass="22100">MDGTSSSVIDFADIPLNLNVLVIDTDPEALEFIKKSCEENIRCKDISHQAVICFESSMAVEVLLKKEIDIHLIVMELHMPMMNGYEFMQFLDEEGFDIPFVMMSSKSDGIPFSSMEKAFELGAIEYFFKPFRGRDHLLDLWSPFLKHYIARRKEDDETSDGEAKADDTLHKKDDDVTLHEKDDTLHEKDDTP</sequence>
<comment type="caution">
    <text evidence="4">Lacks conserved residue(s) required for the propagation of feature annotation.</text>
</comment>
<protein>
    <submittedName>
        <fullName evidence="8 9">Two-component response regulator ARR14-like isoform X1</fullName>
    </submittedName>
</protein>
<evidence type="ECO:0000313" key="9">
    <source>
        <dbReference type="RefSeq" id="XP_022640058.1"/>
    </source>
</evidence>
<name>A0A1S3UWY8_VIGRR</name>
<evidence type="ECO:0000256" key="5">
    <source>
        <dbReference type="SAM" id="MobiDB-lite"/>
    </source>
</evidence>
<dbReference type="InterPro" id="IPR001789">
    <property type="entry name" value="Sig_transdc_resp-reg_receiver"/>
</dbReference>
<dbReference type="GeneID" id="106769483"/>
<dbReference type="RefSeq" id="XP_022640060.1">
    <property type="nucleotide sequence ID" value="XM_022784339.1"/>
</dbReference>
<keyword evidence="2" id="KW-0805">Transcription regulation</keyword>
<dbReference type="KEGG" id="vra:106769483"/>
<feature type="region of interest" description="Disordered" evidence="5">
    <location>
        <begin position="153"/>
        <end position="192"/>
    </location>
</feature>
<gene>
    <name evidence="8 9 10 11 12" type="primary">LOC106769483</name>
</gene>
<reference evidence="8 9" key="2">
    <citation type="submission" date="2025-04" db="UniProtKB">
        <authorList>
            <consortium name="RefSeq"/>
        </authorList>
    </citation>
    <scope>IDENTIFICATION</scope>
    <source>
        <tissue evidence="8 9">Leaf</tissue>
    </source>
</reference>
<evidence type="ECO:0000256" key="2">
    <source>
        <dbReference type="ARBA" id="ARBA00023015"/>
    </source>
</evidence>
<dbReference type="Pfam" id="PF00072">
    <property type="entry name" value="Response_reg"/>
    <property type="match status" value="1"/>
</dbReference>
<evidence type="ECO:0000313" key="8">
    <source>
        <dbReference type="RefSeq" id="XP_014510607.1"/>
    </source>
</evidence>
<dbReference type="RefSeq" id="XP_014510607.1">
    <property type="nucleotide sequence ID" value="XM_014655121.2"/>
</dbReference>
<dbReference type="AlphaFoldDB" id="A0A1S3UWY8"/>
<evidence type="ECO:0000259" key="6">
    <source>
        <dbReference type="PROSITE" id="PS50110"/>
    </source>
</evidence>
<evidence type="ECO:0000313" key="12">
    <source>
        <dbReference type="RefSeq" id="XP_022640062.1"/>
    </source>
</evidence>
<dbReference type="Gene3D" id="3.40.50.2300">
    <property type="match status" value="1"/>
</dbReference>
<evidence type="ECO:0000313" key="10">
    <source>
        <dbReference type="RefSeq" id="XP_022640059.1"/>
    </source>
</evidence>
<evidence type="ECO:0000256" key="4">
    <source>
        <dbReference type="PROSITE-ProRule" id="PRU00169"/>
    </source>
</evidence>
<accession>A0A1S3UWY8</accession>
<dbReference type="GO" id="GO:0009736">
    <property type="term" value="P:cytokinin-activated signaling pathway"/>
    <property type="evidence" value="ECO:0007669"/>
    <property type="project" value="InterPro"/>
</dbReference>
<dbReference type="PANTHER" id="PTHR43874">
    <property type="entry name" value="TWO-COMPONENT RESPONSE REGULATOR"/>
    <property type="match status" value="1"/>
</dbReference>
<dbReference type="RefSeq" id="XP_022640062.1">
    <property type="nucleotide sequence ID" value="XM_022784341.1"/>
</dbReference>
<dbReference type="OrthoDB" id="1743485at2759"/>
<dbReference type="GO" id="GO:0000160">
    <property type="term" value="P:phosphorelay signal transduction system"/>
    <property type="evidence" value="ECO:0007669"/>
    <property type="project" value="UniProtKB-KW"/>
</dbReference>
<keyword evidence="7" id="KW-1185">Reference proteome</keyword>
<dbReference type="SMART" id="SM00448">
    <property type="entry name" value="REC"/>
    <property type="match status" value="1"/>
</dbReference>
<dbReference type="PROSITE" id="PS50110">
    <property type="entry name" value="RESPONSE_REGULATORY"/>
    <property type="match status" value="1"/>
</dbReference>
<dbReference type="RefSeq" id="XP_022640059.1">
    <property type="nucleotide sequence ID" value="XM_022784338.1"/>
</dbReference>
<dbReference type="RefSeq" id="XP_022640058.1">
    <property type="nucleotide sequence ID" value="XM_022784337.1"/>
</dbReference>
<proteinExistence type="predicted"/>
<reference evidence="7" key="1">
    <citation type="journal article" date="2014" name="Nat. Commun.">
        <title>Genome sequence of mungbean and insights into evolution within Vigna species.</title>
        <authorList>
            <person name="Kang Y.J."/>
            <person name="Kim S.K."/>
            <person name="Kim M.Y."/>
            <person name="Lestari P."/>
            <person name="Kim K.H."/>
            <person name="Ha B.K."/>
            <person name="Jun T.H."/>
            <person name="Hwang W.J."/>
            <person name="Lee T."/>
            <person name="Lee J."/>
            <person name="Shim S."/>
            <person name="Yoon M.Y."/>
            <person name="Jang Y.E."/>
            <person name="Han K.S."/>
            <person name="Taeprayoon P."/>
            <person name="Yoon N."/>
            <person name="Somta P."/>
            <person name="Tanya P."/>
            <person name="Kim K.S."/>
            <person name="Gwag J.G."/>
            <person name="Moon J.K."/>
            <person name="Lee Y.H."/>
            <person name="Park B.S."/>
            <person name="Bombarely A."/>
            <person name="Doyle J.J."/>
            <person name="Jackson S.A."/>
            <person name="Schafleitner R."/>
            <person name="Srinives P."/>
            <person name="Varshney R.K."/>
            <person name="Lee S.H."/>
        </authorList>
    </citation>
    <scope>NUCLEOTIDE SEQUENCE [LARGE SCALE GENOMIC DNA]</scope>
    <source>
        <strain evidence="7">cv. VC1973A</strain>
    </source>
</reference>
<feature type="domain" description="Response regulatory" evidence="6">
    <location>
        <begin position="19"/>
        <end position="144"/>
    </location>
</feature>
<evidence type="ECO:0000256" key="1">
    <source>
        <dbReference type="ARBA" id="ARBA00023012"/>
    </source>
</evidence>
<dbReference type="Proteomes" id="UP000087766">
    <property type="component" value="Chromosome 7"/>
</dbReference>
<dbReference type="SUPFAM" id="SSF52172">
    <property type="entry name" value="CheY-like"/>
    <property type="match status" value="1"/>
</dbReference>
<evidence type="ECO:0000256" key="3">
    <source>
        <dbReference type="ARBA" id="ARBA00023163"/>
    </source>
</evidence>
<dbReference type="PANTHER" id="PTHR43874:SF206">
    <property type="entry name" value="RESPONSE REGULATOR RECEIVER DOMAIN PROTEIN"/>
    <property type="match status" value="1"/>
</dbReference>
<dbReference type="InterPro" id="IPR045279">
    <property type="entry name" value="ARR-like"/>
</dbReference>
<keyword evidence="1" id="KW-0902">Two-component regulatory system</keyword>
<evidence type="ECO:0000313" key="7">
    <source>
        <dbReference type="Proteomes" id="UP000087766"/>
    </source>
</evidence>